<keyword evidence="6 7" id="KW-0472">Membrane</keyword>
<reference evidence="8 9" key="1">
    <citation type="submission" date="2019-03" db="EMBL/GenBank/DDBJ databases">
        <title>First draft genome of Liparis tanakae, snailfish: a comprehensive survey of snailfish specific genes.</title>
        <authorList>
            <person name="Kim W."/>
            <person name="Song I."/>
            <person name="Jeong J.-H."/>
            <person name="Kim D."/>
            <person name="Kim S."/>
            <person name="Ryu S."/>
            <person name="Song J.Y."/>
            <person name="Lee S.K."/>
        </authorList>
    </citation>
    <scope>NUCLEOTIDE SEQUENCE [LARGE SCALE GENOMIC DNA]</scope>
    <source>
        <tissue evidence="8">Muscle</tissue>
    </source>
</reference>
<name>A0A4Z2HCB6_9TELE</name>
<feature type="transmembrane region" description="Helical" evidence="7">
    <location>
        <begin position="305"/>
        <end position="322"/>
    </location>
</feature>
<dbReference type="EMBL" id="SRLO01000277">
    <property type="protein sequence ID" value="TNN63271.1"/>
    <property type="molecule type" value="Genomic_DNA"/>
</dbReference>
<feature type="transmembrane region" description="Helical" evidence="7">
    <location>
        <begin position="201"/>
        <end position="224"/>
    </location>
</feature>
<sequence length="344" mass="37421">MEGSLGDTPGLSSDHDSWKNQSFLSNETDGVVFKPMMPPVMNNIVNILLIIGLFITMVSLGCTMEVSKIKRHIMKPKGLAIAVLAQYGIMPLVAFSLVKMLQQTDMRAVVVLICGCCPGGTLSNILALAVQGDMNLSILMTSCSTLLAFGMMPLLLAIYCRGFNLQSSMPFLEITISLVMILIPCSIGVLINYFKPQYAKLIIRIGLTLMLIIVLGVIVVSSVGSGRFLPTELSGPLLICGCIMPIVGFSFGYVLSWLFGLDPPERRTVAMETGCQNTQLCATILKLAFPMEVVGPLFLFPMVYALFQATEGALLAVLFAVYQRFTRRGTGEDASEPRVTRLRV</sequence>
<evidence type="ECO:0000313" key="8">
    <source>
        <dbReference type="EMBL" id="TNN63271.1"/>
    </source>
</evidence>
<dbReference type="GO" id="GO:0008508">
    <property type="term" value="F:bile acid:sodium symporter activity"/>
    <property type="evidence" value="ECO:0007669"/>
    <property type="project" value="TreeGrafter"/>
</dbReference>
<dbReference type="PANTHER" id="PTHR10361:SF40">
    <property type="entry name" value="HEPATIC SODIUM_BILE ACID COTRANSPORTER"/>
    <property type="match status" value="1"/>
</dbReference>
<organism evidence="8 9">
    <name type="scientific">Liparis tanakae</name>
    <name type="common">Tanaka's snailfish</name>
    <dbReference type="NCBI Taxonomy" id="230148"/>
    <lineage>
        <taxon>Eukaryota</taxon>
        <taxon>Metazoa</taxon>
        <taxon>Chordata</taxon>
        <taxon>Craniata</taxon>
        <taxon>Vertebrata</taxon>
        <taxon>Euteleostomi</taxon>
        <taxon>Actinopterygii</taxon>
        <taxon>Neopterygii</taxon>
        <taxon>Teleostei</taxon>
        <taxon>Neoteleostei</taxon>
        <taxon>Acanthomorphata</taxon>
        <taxon>Eupercaria</taxon>
        <taxon>Perciformes</taxon>
        <taxon>Cottioidei</taxon>
        <taxon>Cottales</taxon>
        <taxon>Liparidae</taxon>
        <taxon>Liparis</taxon>
    </lineage>
</organism>
<keyword evidence="3 7" id="KW-0812">Transmembrane</keyword>
<protein>
    <submittedName>
        <fullName evidence="8">Sodium/bile acid cotransporter</fullName>
    </submittedName>
</protein>
<dbReference type="OrthoDB" id="203097at2759"/>
<evidence type="ECO:0000256" key="4">
    <source>
        <dbReference type="ARBA" id="ARBA00022847"/>
    </source>
</evidence>
<evidence type="ECO:0000256" key="2">
    <source>
        <dbReference type="ARBA" id="ARBA00006528"/>
    </source>
</evidence>
<comment type="similarity">
    <text evidence="2">Belongs to the bile acid:sodium symporter (BASS) (TC 2.A.28) family.</text>
</comment>
<evidence type="ECO:0000256" key="7">
    <source>
        <dbReference type="SAM" id="Phobius"/>
    </source>
</evidence>
<feature type="transmembrane region" description="Helical" evidence="7">
    <location>
        <begin position="171"/>
        <end position="194"/>
    </location>
</feature>
<keyword evidence="5 7" id="KW-1133">Transmembrane helix</keyword>
<keyword evidence="9" id="KW-1185">Reference proteome</keyword>
<gene>
    <name evidence="8" type="primary">SLC10A1_0</name>
    <name evidence="8" type="ORF">EYF80_026522</name>
</gene>
<proteinExistence type="inferred from homology"/>
<dbReference type="InterPro" id="IPR004710">
    <property type="entry name" value="Bilac:Na_transpt"/>
</dbReference>
<feature type="transmembrane region" description="Helical" evidence="7">
    <location>
        <begin position="109"/>
        <end position="129"/>
    </location>
</feature>
<dbReference type="Gene3D" id="1.20.1530.20">
    <property type="match status" value="1"/>
</dbReference>
<evidence type="ECO:0000256" key="5">
    <source>
        <dbReference type="ARBA" id="ARBA00022989"/>
    </source>
</evidence>
<dbReference type="AlphaFoldDB" id="A0A4Z2HCB6"/>
<dbReference type="InterPro" id="IPR002657">
    <property type="entry name" value="BilAc:Na_symport/Acr3"/>
</dbReference>
<feature type="transmembrane region" description="Helical" evidence="7">
    <location>
        <begin position="136"/>
        <end position="159"/>
    </location>
</feature>
<dbReference type="Proteomes" id="UP000314294">
    <property type="component" value="Unassembled WGS sequence"/>
</dbReference>
<accession>A0A4Z2HCB6</accession>
<dbReference type="PANTHER" id="PTHR10361">
    <property type="entry name" value="SODIUM-BILE ACID COTRANSPORTER"/>
    <property type="match status" value="1"/>
</dbReference>
<feature type="transmembrane region" description="Helical" evidence="7">
    <location>
        <begin position="44"/>
        <end position="66"/>
    </location>
</feature>
<dbReference type="Pfam" id="PF01758">
    <property type="entry name" value="SBF"/>
    <property type="match status" value="1"/>
</dbReference>
<keyword evidence="4" id="KW-0813">Transport</keyword>
<evidence type="ECO:0000256" key="6">
    <source>
        <dbReference type="ARBA" id="ARBA00023136"/>
    </source>
</evidence>
<keyword evidence="4" id="KW-0769">Symport</keyword>
<feature type="transmembrane region" description="Helical" evidence="7">
    <location>
        <begin position="280"/>
        <end position="299"/>
    </location>
</feature>
<dbReference type="GO" id="GO:0016020">
    <property type="term" value="C:membrane"/>
    <property type="evidence" value="ECO:0007669"/>
    <property type="project" value="UniProtKB-SubCell"/>
</dbReference>
<comment type="caution">
    <text evidence="8">The sequence shown here is derived from an EMBL/GenBank/DDBJ whole genome shotgun (WGS) entry which is preliminary data.</text>
</comment>
<feature type="transmembrane region" description="Helical" evidence="7">
    <location>
        <begin position="236"/>
        <end position="259"/>
    </location>
</feature>
<evidence type="ECO:0000256" key="3">
    <source>
        <dbReference type="ARBA" id="ARBA00022692"/>
    </source>
</evidence>
<feature type="transmembrane region" description="Helical" evidence="7">
    <location>
        <begin position="78"/>
        <end position="97"/>
    </location>
</feature>
<dbReference type="InterPro" id="IPR038770">
    <property type="entry name" value="Na+/solute_symporter_sf"/>
</dbReference>
<comment type="subcellular location">
    <subcellularLocation>
        <location evidence="1">Membrane</location>
        <topology evidence="1">Multi-pass membrane protein</topology>
    </subcellularLocation>
</comment>
<evidence type="ECO:0000313" key="9">
    <source>
        <dbReference type="Proteomes" id="UP000314294"/>
    </source>
</evidence>
<evidence type="ECO:0000256" key="1">
    <source>
        <dbReference type="ARBA" id="ARBA00004141"/>
    </source>
</evidence>